<dbReference type="PIRSF" id="PIRSF021320">
    <property type="entry name" value="DUF984"/>
    <property type="match status" value="1"/>
</dbReference>
<gene>
    <name evidence="3" type="ORF">GCM10022236_37050</name>
</gene>
<reference evidence="4" key="1">
    <citation type="journal article" date="2019" name="Int. J. Syst. Evol. Microbiol.">
        <title>The Global Catalogue of Microorganisms (GCM) 10K type strain sequencing project: providing services to taxonomists for standard genome sequencing and annotation.</title>
        <authorList>
            <consortium name="The Broad Institute Genomics Platform"/>
            <consortium name="The Broad Institute Genome Sequencing Center for Infectious Disease"/>
            <person name="Wu L."/>
            <person name="Ma J."/>
        </authorList>
    </citation>
    <scope>NUCLEOTIDE SEQUENCE [LARGE SCALE GENOMIC DNA]</scope>
    <source>
        <strain evidence="4">JCM 16929</strain>
    </source>
</reference>
<dbReference type="Proteomes" id="UP001501490">
    <property type="component" value="Unassembled WGS sequence"/>
</dbReference>
<evidence type="ECO:0000313" key="4">
    <source>
        <dbReference type="Proteomes" id="UP001501490"/>
    </source>
</evidence>
<dbReference type="SUPFAM" id="SSF88697">
    <property type="entry name" value="PUA domain-like"/>
    <property type="match status" value="1"/>
</dbReference>
<dbReference type="SMART" id="SM01022">
    <property type="entry name" value="ASCH"/>
    <property type="match status" value="1"/>
</dbReference>
<dbReference type="Gene3D" id="3.10.400.10">
    <property type="entry name" value="Sulfate adenylyltransferase"/>
    <property type="match status" value="1"/>
</dbReference>
<proteinExistence type="predicted"/>
<dbReference type="Pfam" id="PF04266">
    <property type="entry name" value="ASCH"/>
    <property type="match status" value="1"/>
</dbReference>
<dbReference type="RefSeq" id="WP_344807322.1">
    <property type="nucleotide sequence ID" value="NZ_BAABAB010000028.1"/>
</dbReference>
<name>A0ABP7AG21_9ACTN</name>
<evidence type="ECO:0000259" key="2">
    <source>
        <dbReference type="SMART" id="SM01022"/>
    </source>
</evidence>
<protein>
    <recommendedName>
        <fullName evidence="2">ASCH domain-containing protein</fullName>
    </recommendedName>
</protein>
<organism evidence="3 4">
    <name type="scientific">Microlunatus ginsengisoli</name>
    <dbReference type="NCBI Taxonomy" id="363863"/>
    <lineage>
        <taxon>Bacteria</taxon>
        <taxon>Bacillati</taxon>
        <taxon>Actinomycetota</taxon>
        <taxon>Actinomycetes</taxon>
        <taxon>Propionibacteriales</taxon>
        <taxon>Propionibacteriaceae</taxon>
        <taxon>Microlunatus</taxon>
    </lineage>
</organism>
<dbReference type="EMBL" id="BAABAB010000028">
    <property type="protein sequence ID" value="GAA3631087.1"/>
    <property type="molecule type" value="Genomic_DNA"/>
</dbReference>
<dbReference type="PANTHER" id="PTHR39203">
    <property type="entry name" value="CYTOPLASMIC PROTEIN-RELATED"/>
    <property type="match status" value="1"/>
</dbReference>
<accession>A0ABP7AG21</accession>
<comment type="caution">
    <text evidence="3">The sequence shown here is derived from an EMBL/GenBank/DDBJ whole genome shotgun (WGS) entry which is preliminary data.</text>
</comment>
<dbReference type="InterPro" id="IPR007374">
    <property type="entry name" value="ASCH_domain"/>
</dbReference>
<keyword evidence="4" id="KW-1185">Reference proteome</keyword>
<dbReference type="CDD" id="cd06553">
    <property type="entry name" value="ASCH_Ef3133_like"/>
    <property type="match status" value="1"/>
</dbReference>
<dbReference type="InterPro" id="IPR009326">
    <property type="entry name" value="DUF984"/>
</dbReference>
<dbReference type="InterPro" id="IPR015947">
    <property type="entry name" value="PUA-like_sf"/>
</dbReference>
<evidence type="ECO:0000256" key="1">
    <source>
        <dbReference type="SAM" id="MobiDB-lite"/>
    </source>
</evidence>
<feature type="domain" description="ASCH" evidence="2">
    <location>
        <begin position="42"/>
        <end position="165"/>
    </location>
</feature>
<feature type="compositionally biased region" description="Low complexity" evidence="1">
    <location>
        <begin position="1"/>
        <end position="12"/>
    </location>
</feature>
<dbReference type="PANTHER" id="PTHR39203:SF1">
    <property type="entry name" value="CYTOPLASMIC PROTEIN"/>
    <property type="match status" value="1"/>
</dbReference>
<sequence length="169" mass="18894">MPQTPDTSPSDRSPPDRSAADAVWRDYCAATGVDPGSRCDVYAFGDSPALADELLTLVLDGPKRATAGLVSDYERDQEELPVVGIHSIVLDGRGEPRCVLRTTDVEVKPMNQVDERFAWDEGEGDRSLSWWLDAHRRYFTRTAAARGETFDDAEPCVFERFELVWPKTD</sequence>
<evidence type="ECO:0000313" key="3">
    <source>
        <dbReference type="EMBL" id="GAA3631087.1"/>
    </source>
</evidence>
<feature type="region of interest" description="Disordered" evidence="1">
    <location>
        <begin position="1"/>
        <end position="20"/>
    </location>
</feature>